<comment type="caution">
    <text evidence="1">The sequence shown here is derived from an EMBL/GenBank/DDBJ whole genome shotgun (WGS) entry which is preliminary data.</text>
</comment>
<evidence type="ECO:0000313" key="2">
    <source>
        <dbReference type="Proteomes" id="UP000631114"/>
    </source>
</evidence>
<sequence length="87" mass="9994">MEKMTVSVIQYSRVQGIESIYQSWQPLIMSNETKLKVGFEEPPKDEHRIRITLSSKNVKNLEKVCADLVRGAERDFTESQGTSENAY</sequence>
<dbReference type="OrthoDB" id="10248551at2759"/>
<dbReference type="EMBL" id="JADFTS010000005">
    <property type="protein sequence ID" value="KAF9605820.1"/>
    <property type="molecule type" value="Genomic_DNA"/>
</dbReference>
<organism evidence="1 2">
    <name type="scientific">Coptis chinensis</name>
    <dbReference type="NCBI Taxonomy" id="261450"/>
    <lineage>
        <taxon>Eukaryota</taxon>
        <taxon>Viridiplantae</taxon>
        <taxon>Streptophyta</taxon>
        <taxon>Embryophyta</taxon>
        <taxon>Tracheophyta</taxon>
        <taxon>Spermatophyta</taxon>
        <taxon>Magnoliopsida</taxon>
        <taxon>Ranunculales</taxon>
        <taxon>Ranunculaceae</taxon>
        <taxon>Coptidoideae</taxon>
        <taxon>Coptis</taxon>
    </lineage>
</organism>
<dbReference type="Gene3D" id="3.30.70.600">
    <property type="entry name" value="Ribosomal protein S10 domain"/>
    <property type="match status" value="1"/>
</dbReference>
<dbReference type="InterPro" id="IPR036838">
    <property type="entry name" value="Ribosomal_uS10_dom_sf"/>
</dbReference>
<evidence type="ECO:0000313" key="1">
    <source>
        <dbReference type="EMBL" id="KAF9605820.1"/>
    </source>
</evidence>
<protein>
    <submittedName>
        <fullName evidence="1">Uncharacterized protein</fullName>
    </submittedName>
</protein>
<dbReference type="AlphaFoldDB" id="A0A835HTS6"/>
<name>A0A835HTS6_9MAGN</name>
<reference evidence="1 2" key="1">
    <citation type="submission" date="2020-10" db="EMBL/GenBank/DDBJ databases">
        <title>The Coptis chinensis genome and diversification of protoberbering-type alkaloids.</title>
        <authorList>
            <person name="Wang B."/>
            <person name="Shu S."/>
            <person name="Song C."/>
            <person name="Liu Y."/>
        </authorList>
    </citation>
    <scope>NUCLEOTIDE SEQUENCE [LARGE SCALE GENOMIC DNA]</scope>
    <source>
        <strain evidence="1">HL-2020</strain>
        <tissue evidence="1">Leaf</tissue>
    </source>
</reference>
<accession>A0A835HTS6</accession>
<gene>
    <name evidence="1" type="ORF">IFM89_018645</name>
</gene>
<proteinExistence type="predicted"/>
<dbReference type="Proteomes" id="UP000631114">
    <property type="component" value="Unassembled WGS sequence"/>
</dbReference>
<keyword evidence="2" id="KW-1185">Reference proteome</keyword>